<dbReference type="InParanoid" id="A0A6P7GW16"/>
<dbReference type="GO" id="GO:0051016">
    <property type="term" value="P:barbed-end actin filament capping"/>
    <property type="evidence" value="ECO:0007669"/>
    <property type="project" value="TreeGrafter"/>
</dbReference>
<proteinExistence type="predicted"/>
<sequence>MIINKGKRDGTEKSDKPSLYILRGEKVNEIYLMEVPLAMSSLRSRSSFVIIDVEGEQVIIWNGIKSTDQKRLVAKRAVENLMKNKPSELNLDQFDEDLDIIELTEGSESEDFFSIIGTEDRNSYYSLQNNEESFDHTMRLFRMSSITGDFVASEVLCPHRSEHSSPYPFVQSELYSSSQPALFLIDNHHELWLWQGYWPEKDDDNDSDLSDQTGSGAVRWQAERKAAMQTAIDYWKQTNGDKPMVGHLVWAGLEPLQFKNMFPAWEDRPDVMELNKKEGKNEGEILSIEKELALLSRTTYPLTELLQRPLPEGVDPTNIEKYLSAEDFQELLAMTKEEFEKLPSWKKTALKKEKGLF</sequence>
<dbReference type="RefSeq" id="XP_028150227.1">
    <property type="nucleotide sequence ID" value="XM_028294426.1"/>
</dbReference>
<evidence type="ECO:0000313" key="2">
    <source>
        <dbReference type="RefSeq" id="XP_028150227.1"/>
    </source>
</evidence>
<dbReference type="SUPFAM" id="SSF55753">
    <property type="entry name" value="Actin depolymerizing proteins"/>
    <property type="match status" value="2"/>
</dbReference>
<dbReference type="InterPro" id="IPR003128">
    <property type="entry name" value="Villin_headpiece"/>
</dbReference>
<dbReference type="Pfam" id="PF02209">
    <property type="entry name" value="VHP"/>
    <property type="match status" value="1"/>
</dbReference>
<dbReference type="GO" id="GO:0051014">
    <property type="term" value="P:actin filament severing"/>
    <property type="evidence" value="ECO:0007669"/>
    <property type="project" value="TreeGrafter"/>
</dbReference>
<dbReference type="GO" id="GO:0051015">
    <property type="term" value="F:actin filament binding"/>
    <property type="evidence" value="ECO:0007669"/>
    <property type="project" value="InterPro"/>
</dbReference>
<organism evidence="2">
    <name type="scientific">Diabrotica virgifera virgifera</name>
    <name type="common">western corn rootworm</name>
    <dbReference type="NCBI Taxonomy" id="50390"/>
    <lineage>
        <taxon>Eukaryota</taxon>
        <taxon>Metazoa</taxon>
        <taxon>Ecdysozoa</taxon>
        <taxon>Arthropoda</taxon>
        <taxon>Hexapoda</taxon>
        <taxon>Insecta</taxon>
        <taxon>Pterygota</taxon>
        <taxon>Neoptera</taxon>
        <taxon>Endopterygota</taxon>
        <taxon>Coleoptera</taxon>
        <taxon>Polyphaga</taxon>
        <taxon>Cucujiformia</taxon>
        <taxon>Chrysomeloidea</taxon>
        <taxon>Chrysomelidae</taxon>
        <taxon>Galerucinae</taxon>
        <taxon>Diabroticina</taxon>
        <taxon>Diabroticites</taxon>
        <taxon>Diabrotica</taxon>
    </lineage>
</organism>
<dbReference type="SMART" id="SM00153">
    <property type="entry name" value="VHP"/>
    <property type="match status" value="1"/>
</dbReference>
<reference evidence="2" key="1">
    <citation type="submission" date="2025-08" db="UniProtKB">
        <authorList>
            <consortium name="RefSeq"/>
        </authorList>
    </citation>
    <scope>IDENTIFICATION</scope>
</reference>
<dbReference type="PANTHER" id="PTHR11977">
    <property type="entry name" value="VILLIN"/>
    <property type="match status" value="1"/>
</dbReference>
<feature type="domain" description="HP" evidence="1">
    <location>
        <begin position="294"/>
        <end position="357"/>
    </location>
</feature>
<dbReference type="SUPFAM" id="SSF47050">
    <property type="entry name" value="VHP, Villin headpiece domain"/>
    <property type="match status" value="1"/>
</dbReference>
<dbReference type="GO" id="GO:0005546">
    <property type="term" value="F:phosphatidylinositol-4,5-bisphosphate binding"/>
    <property type="evidence" value="ECO:0007669"/>
    <property type="project" value="TreeGrafter"/>
</dbReference>
<dbReference type="PANTHER" id="PTHR11977:SF45">
    <property type="entry name" value="SUPERVILLIN"/>
    <property type="match status" value="1"/>
</dbReference>
<dbReference type="GO" id="GO:0005737">
    <property type="term" value="C:cytoplasm"/>
    <property type="evidence" value="ECO:0007669"/>
    <property type="project" value="TreeGrafter"/>
</dbReference>
<dbReference type="AlphaFoldDB" id="A0A6P7GW16"/>
<dbReference type="PROSITE" id="PS51089">
    <property type="entry name" value="HP"/>
    <property type="match status" value="1"/>
</dbReference>
<dbReference type="GO" id="GO:0015629">
    <property type="term" value="C:actin cytoskeleton"/>
    <property type="evidence" value="ECO:0007669"/>
    <property type="project" value="TreeGrafter"/>
</dbReference>
<dbReference type="InterPro" id="IPR029006">
    <property type="entry name" value="ADF-H/Gelsolin-like_dom_sf"/>
</dbReference>
<dbReference type="Gene3D" id="1.10.950.10">
    <property type="entry name" value="Villin headpiece domain"/>
    <property type="match status" value="1"/>
</dbReference>
<dbReference type="InterPro" id="IPR036886">
    <property type="entry name" value="Villin_headpiece_dom_sf"/>
</dbReference>
<dbReference type="Gene3D" id="3.40.20.10">
    <property type="entry name" value="Severin"/>
    <property type="match status" value="2"/>
</dbReference>
<accession>A0A6P7GW16</accession>
<protein>
    <submittedName>
        <fullName evidence="2">Supervillin-like</fullName>
    </submittedName>
</protein>
<name>A0A6P7GW16_DIAVI</name>
<dbReference type="InterPro" id="IPR007122">
    <property type="entry name" value="Villin/Gelsolin"/>
</dbReference>
<dbReference type="GO" id="GO:0008154">
    <property type="term" value="P:actin polymerization or depolymerization"/>
    <property type="evidence" value="ECO:0007669"/>
    <property type="project" value="TreeGrafter"/>
</dbReference>
<gene>
    <name evidence="2" type="primary">LOC114343587</name>
</gene>
<evidence type="ECO:0000259" key="1">
    <source>
        <dbReference type="PROSITE" id="PS51089"/>
    </source>
</evidence>
<dbReference type="SMART" id="SM00262">
    <property type="entry name" value="GEL"/>
    <property type="match status" value="1"/>
</dbReference>